<dbReference type="EMBL" id="ML739074">
    <property type="protein sequence ID" value="KAE8354336.1"/>
    <property type="molecule type" value="Genomic_DNA"/>
</dbReference>
<evidence type="ECO:0000313" key="2">
    <source>
        <dbReference type="EMBL" id="KAE8354336.1"/>
    </source>
</evidence>
<organism evidence="2 3">
    <name type="scientific">Aspergillus coremiiformis</name>
    <dbReference type="NCBI Taxonomy" id="138285"/>
    <lineage>
        <taxon>Eukaryota</taxon>
        <taxon>Fungi</taxon>
        <taxon>Dikarya</taxon>
        <taxon>Ascomycota</taxon>
        <taxon>Pezizomycotina</taxon>
        <taxon>Eurotiomycetes</taxon>
        <taxon>Eurotiomycetidae</taxon>
        <taxon>Eurotiales</taxon>
        <taxon>Aspergillaceae</taxon>
        <taxon>Aspergillus</taxon>
        <taxon>Aspergillus subgen. Circumdati</taxon>
    </lineage>
</organism>
<proteinExistence type="predicted"/>
<keyword evidence="1" id="KW-0472">Membrane</keyword>
<sequence>MTDRTYLVQDGHPAILSLRIAAMVSAFTTIVVFAWALKAHDHVYTDVNGASLCIMILISATYAALWSLIPLTIRSLLHRALHPGIYIAFDFIAFGAVFSTTVLTMSILTVYAEGGYNCRGYACRDTALANVEFFGFAIALVNSVLHLILFVWACWVCDYHRKQSHKMDEAISKAPSVAKM</sequence>
<keyword evidence="3" id="KW-1185">Reference proteome</keyword>
<evidence type="ECO:0008006" key="4">
    <source>
        <dbReference type="Google" id="ProtNLM"/>
    </source>
</evidence>
<keyword evidence="1" id="KW-0812">Transmembrane</keyword>
<feature type="transmembrane region" description="Helical" evidence="1">
    <location>
        <begin position="133"/>
        <end position="157"/>
    </location>
</feature>
<name>A0A5N6ZBU3_9EURO</name>
<feature type="transmembrane region" description="Helical" evidence="1">
    <location>
        <begin position="20"/>
        <end position="37"/>
    </location>
</feature>
<feature type="transmembrane region" description="Helical" evidence="1">
    <location>
        <begin position="49"/>
        <end position="73"/>
    </location>
</feature>
<accession>A0A5N6ZBU3</accession>
<feature type="transmembrane region" description="Helical" evidence="1">
    <location>
        <begin position="85"/>
        <end position="113"/>
    </location>
</feature>
<evidence type="ECO:0000313" key="3">
    <source>
        <dbReference type="Proteomes" id="UP000327118"/>
    </source>
</evidence>
<dbReference type="AlphaFoldDB" id="A0A5N6ZBU3"/>
<reference evidence="3" key="1">
    <citation type="submission" date="2019-04" db="EMBL/GenBank/DDBJ databases">
        <title>Friends and foes A comparative genomics studyof 23 Aspergillus species from section Flavi.</title>
        <authorList>
            <consortium name="DOE Joint Genome Institute"/>
            <person name="Kjaerbolling I."/>
            <person name="Vesth T."/>
            <person name="Frisvad J.C."/>
            <person name="Nybo J.L."/>
            <person name="Theobald S."/>
            <person name="Kildgaard S."/>
            <person name="Isbrandt T."/>
            <person name="Kuo A."/>
            <person name="Sato A."/>
            <person name="Lyhne E.K."/>
            <person name="Kogle M.E."/>
            <person name="Wiebenga A."/>
            <person name="Kun R.S."/>
            <person name="Lubbers R.J."/>
            <person name="Makela M.R."/>
            <person name="Barry K."/>
            <person name="Chovatia M."/>
            <person name="Clum A."/>
            <person name="Daum C."/>
            <person name="Haridas S."/>
            <person name="He G."/>
            <person name="LaButti K."/>
            <person name="Lipzen A."/>
            <person name="Mondo S."/>
            <person name="Riley R."/>
            <person name="Salamov A."/>
            <person name="Simmons B.A."/>
            <person name="Magnuson J.K."/>
            <person name="Henrissat B."/>
            <person name="Mortensen U.H."/>
            <person name="Larsen T.O."/>
            <person name="Devries R.P."/>
            <person name="Grigoriev I.V."/>
            <person name="Machida M."/>
            <person name="Baker S.E."/>
            <person name="Andersen M.R."/>
        </authorList>
    </citation>
    <scope>NUCLEOTIDE SEQUENCE [LARGE SCALE GENOMIC DNA]</scope>
    <source>
        <strain evidence="3">CBS 553.77</strain>
    </source>
</reference>
<dbReference type="OrthoDB" id="4361504at2759"/>
<keyword evidence="1" id="KW-1133">Transmembrane helix</keyword>
<gene>
    <name evidence="2" type="ORF">BDV28DRAFT_147170</name>
</gene>
<evidence type="ECO:0000256" key="1">
    <source>
        <dbReference type="SAM" id="Phobius"/>
    </source>
</evidence>
<protein>
    <recommendedName>
        <fullName evidence="4">MARVEL domain-containing protein</fullName>
    </recommendedName>
</protein>
<dbReference type="Proteomes" id="UP000327118">
    <property type="component" value="Unassembled WGS sequence"/>
</dbReference>